<dbReference type="Gene3D" id="2.60.120.10">
    <property type="entry name" value="Jelly Rolls"/>
    <property type="match status" value="1"/>
</dbReference>
<reference evidence="6 7" key="1">
    <citation type="submission" date="2024-09" db="EMBL/GenBank/DDBJ databases">
        <authorList>
            <person name="Zhang Z.-H."/>
        </authorList>
    </citation>
    <scope>NUCLEOTIDE SEQUENCE [LARGE SCALE GENOMIC DNA]</scope>
    <source>
        <strain evidence="6 7">HHTR114</strain>
    </source>
</reference>
<dbReference type="InterPro" id="IPR036390">
    <property type="entry name" value="WH_DNA-bd_sf"/>
</dbReference>
<accession>A0ABW1KRF1</accession>
<dbReference type="CDD" id="cd00038">
    <property type="entry name" value="CAP_ED"/>
    <property type="match status" value="1"/>
</dbReference>
<dbReference type="PANTHER" id="PTHR24567">
    <property type="entry name" value="CRP FAMILY TRANSCRIPTIONAL REGULATORY PROTEIN"/>
    <property type="match status" value="1"/>
</dbReference>
<evidence type="ECO:0000313" key="6">
    <source>
        <dbReference type="EMBL" id="MFC6034540.1"/>
    </source>
</evidence>
<proteinExistence type="predicted"/>
<comment type="caution">
    <text evidence="6">The sequence shown here is derived from an EMBL/GenBank/DDBJ whole genome shotgun (WGS) entry which is preliminary data.</text>
</comment>
<feature type="domain" description="Cyclic nucleotide-binding" evidence="4">
    <location>
        <begin position="10"/>
        <end position="112"/>
    </location>
</feature>
<protein>
    <submittedName>
        <fullName evidence="6">Crp/Fnr family transcriptional regulator</fullName>
    </submittedName>
</protein>
<feature type="domain" description="HTH crp-type" evidence="5">
    <location>
        <begin position="144"/>
        <end position="215"/>
    </location>
</feature>
<dbReference type="SUPFAM" id="SSF51206">
    <property type="entry name" value="cAMP-binding domain-like"/>
    <property type="match status" value="1"/>
</dbReference>
<dbReference type="InterPro" id="IPR014710">
    <property type="entry name" value="RmlC-like_jellyroll"/>
</dbReference>
<dbReference type="EMBL" id="JBHPON010000001">
    <property type="protein sequence ID" value="MFC6034540.1"/>
    <property type="molecule type" value="Genomic_DNA"/>
</dbReference>
<dbReference type="Gene3D" id="1.10.10.10">
    <property type="entry name" value="Winged helix-like DNA-binding domain superfamily/Winged helix DNA-binding domain"/>
    <property type="match status" value="1"/>
</dbReference>
<evidence type="ECO:0000256" key="2">
    <source>
        <dbReference type="ARBA" id="ARBA00023125"/>
    </source>
</evidence>
<evidence type="ECO:0000259" key="5">
    <source>
        <dbReference type="PROSITE" id="PS51063"/>
    </source>
</evidence>
<dbReference type="SMART" id="SM00419">
    <property type="entry name" value="HTH_CRP"/>
    <property type="match status" value="1"/>
</dbReference>
<dbReference type="SMART" id="SM00100">
    <property type="entry name" value="cNMP"/>
    <property type="match status" value="1"/>
</dbReference>
<dbReference type="Proteomes" id="UP001596116">
    <property type="component" value="Unassembled WGS sequence"/>
</dbReference>
<dbReference type="InterPro" id="IPR036388">
    <property type="entry name" value="WH-like_DNA-bd_sf"/>
</dbReference>
<keyword evidence="7" id="KW-1185">Reference proteome</keyword>
<organism evidence="6 7">
    <name type="scientific">Hyphococcus aureus</name>
    <dbReference type="NCBI Taxonomy" id="2666033"/>
    <lineage>
        <taxon>Bacteria</taxon>
        <taxon>Pseudomonadati</taxon>
        <taxon>Pseudomonadota</taxon>
        <taxon>Alphaproteobacteria</taxon>
        <taxon>Parvularculales</taxon>
        <taxon>Parvularculaceae</taxon>
        <taxon>Hyphococcus</taxon>
    </lineage>
</organism>
<evidence type="ECO:0000313" key="7">
    <source>
        <dbReference type="Proteomes" id="UP001596116"/>
    </source>
</evidence>
<keyword evidence="3" id="KW-0804">Transcription</keyword>
<dbReference type="PROSITE" id="PS51063">
    <property type="entry name" value="HTH_CRP_2"/>
    <property type="match status" value="1"/>
</dbReference>
<dbReference type="PROSITE" id="PS50042">
    <property type="entry name" value="CNMP_BINDING_3"/>
    <property type="match status" value="1"/>
</dbReference>
<evidence type="ECO:0000259" key="4">
    <source>
        <dbReference type="PROSITE" id="PS50042"/>
    </source>
</evidence>
<gene>
    <name evidence="6" type="ORF">ACFMB1_03235</name>
</gene>
<dbReference type="InterPro" id="IPR000595">
    <property type="entry name" value="cNMP-bd_dom"/>
</dbReference>
<sequence>MAKGAETLNWIDALPDELRAAVMSQMKTVRVREGALICERFTPAKGLFRVVSGTVRLFSLAPDGREMIYKLNGAGESFGDIAAIDGGPYAVSTEAVTDCELLFLSRSQLNELRKKYPELETALLGFVARIARTSIMSLEVATIFPLHARVASRLVFLAANENTGSGQTIELKIAQKDLSIMVGASRQAVNKVLVEFQSMALIETRYGSLCITDLDGLRRQTMRFSSAPPLD</sequence>
<dbReference type="SUPFAM" id="SSF46785">
    <property type="entry name" value="Winged helix' DNA-binding domain"/>
    <property type="match status" value="1"/>
</dbReference>
<dbReference type="Pfam" id="PF13545">
    <property type="entry name" value="HTH_Crp_2"/>
    <property type="match status" value="1"/>
</dbReference>
<evidence type="ECO:0000256" key="3">
    <source>
        <dbReference type="ARBA" id="ARBA00023163"/>
    </source>
</evidence>
<name>A0ABW1KRF1_9PROT</name>
<dbReference type="InterPro" id="IPR050397">
    <property type="entry name" value="Env_Response_Regulators"/>
</dbReference>
<dbReference type="PANTHER" id="PTHR24567:SF74">
    <property type="entry name" value="HTH-TYPE TRANSCRIPTIONAL REGULATOR ARCR"/>
    <property type="match status" value="1"/>
</dbReference>
<dbReference type="Pfam" id="PF00027">
    <property type="entry name" value="cNMP_binding"/>
    <property type="match status" value="1"/>
</dbReference>
<keyword evidence="2" id="KW-0238">DNA-binding</keyword>
<dbReference type="InterPro" id="IPR018490">
    <property type="entry name" value="cNMP-bd_dom_sf"/>
</dbReference>
<keyword evidence="1" id="KW-0805">Transcription regulation</keyword>
<dbReference type="InterPro" id="IPR012318">
    <property type="entry name" value="HTH_CRP"/>
</dbReference>
<dbReference type="RefSeq" id="WP_379880131.1">
    <property type="nucleotide sequence ID" value="NZ_JBHPON010000001.1"/>
</dbReference>
<evidence type="ECO:0000256" key="1">
    <source>
        <dbReference type="ARBA" id="ARBA00023015"/>
    </source>
</evidence>